<dbReference type="Gene3D" id="1.20.120.1630">
    <property type="match status" value="1"/>
</dbReference>
<reference evidence="5 6" key="1">
    <citation type="submission" date="2015-03" db="EMBL/GenBank/DDBJ databases">
        <authorList>
            <person name="Murphy D."/>
        </authorList>
    </citation>
    <scope>NUCLEOTIDE SEQUENCE [LARGE SCALE GENOMIC DNA]</scope>
    <source>
        <strain evidence="5 6">PAP088</strain>
    </source>
</reference>
<keyword evidence="5" id="KW-0489">Methyltransferase</keyword>
<sequence>MAVAALALYVVFIAAGFGWKSYRQWRTTGSTGFRGFHGRPGTREWLAGVGFSAAIAMALLAPLAQLSGVAAPLAALDNRPTQAAGTVLAVGGMIATVSAQRAMGESWRVGVDARETTALVRTGVFGWVRNPIFTAMLTFAAGSALMTPNPLALSGFALLVASIELQVRDVEEPYLLAAHGTTYREYGARVGRFIPGIGRFNVQG</sequence>
<dbReference type="RefSeq" id="WP_016893240.1">
    <property type="nucleotide sequence ID" value="NZ_CSWP01000014.1"/>
</dbReference>
<dbReference type="Pfam" id="PF04191">
    <property type="entry name" value="PEMT"/>
    <property type="match status" value="1"/>
</dbReference>
<evidence type="ECO:0000313" key="6">
    <source>
        <dbReference type="Proteomes" id="UP000045782"/>
    </source>
</evidence>
<dbReference type="GO" id="GO:0008168">
    <property type="term" value="F:methyltransferase activity"/>
    <property type="evidence" value="ECO:0007669"/>
    <property type="project" value="UniProtKB-KW"/>
</dbReference>
<evidence type="ECO:0000256" key="4">
    <source>
        <dbReference type="ARBA" id="ARBA00023136"/>
    </source>
</evidence>
<evidence type="ECO:0000256" key="3">
    <source>
        <dbReference type="ARBA" id="ARBA00022989"/>
    </source>
</evidence>
<dbReference type="GO" id="GO:0032259">
    <property type="term" value="P:methylation"/>
    <property type="evidence" value="ECO:0007669"/>
    <property type="project" value="UniProtKB-KW"/>
</dbReference>
<evidence type="ECO:0000256" key="1">
    <source>
        <dbReference type="ARBA" id="ARBA00004127"/>
    </source>
</evidence>
<keyword evidence="5" id="KW-0808">Transferase</keyword>
<comment type="subcellular location">
    <subcellularLocation>
        <location evidence="1">Endomembrane system</location>
        <topology evidence="1">Multi-pass membrane protein</topology>
    </subcellularLocation>
</comment>
<organism evidence="5 6">
    <name type="scientific">Mycobacteroides abscessus</name>
    <dbReference type="NCBI Taxonomy" id="36809"/>
    <lineage>
        <taxon>Bacteria</taxon>
        <taxon>Bacillati</taxon>
        <taxon>Actinomycetota</taxon>
        <taxon>Actinomycetes</taxon>
        <taxon>Mycobacteriales</taxon>
        <taxon>Mycobacteriaceae</taxon>
        <taxon>Mycobacteroides</taxon>
    </lineage>
</organism>
<dbReference type="InterPro" id="IPR007318">
    <property type="entry name" value="Phopholipid_MeTrfase"/>
</dbReference>
<dbReference type="GO" id="GO:0012505">
    <property type="term" value="C:endomembrane system"/>
    <property type="evidence" value="ECO:0007669"/>
    <property type="project" value="UniProtKB-SubCell"/>
</dbReference>
<protein>
    <submittedName>
        <fullName evidence="5">Protein-S-isoprenylcysteine methyltransferase</fullName>
    </submittedName>
</protein>
<dbReference type="PANTHER" id="PTHR12714">
    <property type="entry name" value="PROTEIN-S ISOPRENYLCYSTEINE O-METHYLTRANSFERASE"/>
    <property type="match status" value="1"/>
</dbReference>
<dbReference type="EMBL" id="CSWP01000014">
    <property type="protein sequence ID" value="CPV72459.1"/>
    <property type="molecule type" value="Genomic_DNA"/>
</dbReference>
<keyword evidence="4" id="KW-0472">Membrane</keyword>
<keyword evidence="2" id="KW-0812">Transmembrane</keyword>
<evidence type="ECO:0000313" key="5">
    <source>
        <dbReference type="EMBL" id="CPV72459.1"/>
    </source>
</evidence>
<evidence type="ECO:0000256" key="2">
    <source>
        <dbReference type="ARBA" id="ARBA00022692"/>
    </source>
</evidence>
<gene>
    <name evidence="5" type="ORF">ERS075579_05172</name>
</gene>
<accession>A0A0U0ZVV8</accession>
<name>A0A0U0ZVV8_9MYCO</name>
<keyword evidence="3" id="KW-1133">Transmembrane helix</keyword>
<dbReference type="Proteomes" id="UP000045782">
    <property type="component" value="Unassembled WGS sequence"/>
</dbReference>
<dbReference type="AlphaFoldDB" id="A0A0U0ZVV8"/>
<dbReference type="PANTHER" id="PTHR12714:SF9">
    <property type="entry name" value="PROTEIN-S-ISOPRENYLCYSTEINE O-METHYLTRANSFERASE"/>
    <property type="match status" value="1"/>
</dbReference>
<proteinExistence type="predicted"/>